<dbReference type="Proteomes" id="UP000562254">
    <property type="component" value="Unassembled WGS sequence"/>
</dbReference>
<dbReference type="EMBL" id="JACIJE010000016">
    <property type="protein sequence ID" value="MBB5691703.1"/>
    <property type="molecule type" value="Genomic_DNA"/>
</dbReference>
<dbReference type="RefSeq" id="WP_184487099.1">
    <property type="nucleotide sequence ID" value="NZ_JAAEDJ010000123.1"/>
</dbReference>
<dbReference type="AlphaFoldDB" id="A0A840YCN3"/>
<protein>
    <submittedName>
        <fullName evidence="1">Uncharacterized protein</fullName>
    </submittedName>
</protein>
<reference evidence="1 2" key="1">
    <citation type="submission" date="2020-08" db="EMBL/GenBank/DDBJ databases">
        <title>Genomic Encyclopedia of Type Strains, Phase IV (KMG-IV): sequencing the most valuable type-strain genomes for metagenomic binning, comparative biology and taxonomic classification.</title>
        <authorList>
            <person name="Goeker M."/>
        </authorList>
    </citation>
    <scope>NUCLEOTIDE SEQUENCE [LARGE SCALE GENOMIC DNA]</scope>
    <source>
        <strain evidence="1 2">DSM 25895</strain>
    </source>
</reference>
<keyword evidence="2" id="KW-1185">Reference proteome</keyword>
<accession>A0A840YCN3</accession>
<evidence type="ECO:0000313" key="1">
    <source>
        <dbReference type="EMBL" id="MBB5691703.1"/>
    </source>
</evidence>
<evidence type="ECO:0000313" key="2">
    <source>
        <dbReference type="Proteomes" id="UP000562254"/>
    </source>
</evidence>
<comment type="caution">
    <text evidence="1">The sequence shown here is derived from an EMBL/GenBank/DDBJ whole genome shotgun (WGS) entry which is preliminary data.</text>
</comment>
<organism evidence="1 2">
    <name type="scientific">Neoroseomonas alkaliterrae</name>
    <dbReference type="NCBI Taxonomy" id="1452450"/>
    <lineage>
        <taxon>Bacteria</taxon>
        <taxon>Pseudomonadati</taxon>
        <taxon>Pseudomonadota</taxon>
        <taxon>Alphaproteobacteria</taxon>
        <taxon>Acetobacterales</taxon>
        <taxon>Acetobacteraceae</taxon>
        <taxon>Neoroseomonas</taxon>
    </lineage>
</organism>
<sequence>MASDLRKFVNPKFLRTVSLELFRELFEREAPGADPSDSTIFDLPEPEARAALTKLFEGPEDALPSGLVADLHHVAELGTEAGMVLLQERAARLKVTISAPADDGTDDAIPLDPKHFALLAYLRYPKVFDAASDLAALQARSSFAEYVGRDESVEPVLAGLAKDAFEAAAGEMFKRDHRGAHCRVGWYEDGDTLRAVVTHGAPVSVLPVVGRGGEEVIRFRRLEYAVLSYQVSTGRLGIAGLRKALRADLAEFFARHILQRPGFFAGEDCQDLYTLERIERTGLGFGVDHAFDPGIQRVEIIEVQLDRLDSETRDGHPIVLATHVTRSFSGSALMRVQQYTDRVAFGPGRYRIGHVVLRIHFAGRKRATSVTVKIKPPSLAVFKRHRFEARIMELLRRNGFCLERQPGEAAAAA</sequence>
<proteinExistence type="predicted"/>
<gene>
    <name evidence="1" type="ORF">FHS88_003864</name>
</gene>
<name>A0A840YCN3_9PROT</name>